<dbReference type="OMA" id="CFNKSGH"/>
<dbReference type="GeneID" id="114600435"/>
<dbReference type="Ensembl" id="ENSPMRT00000010662.1">
    <property type="protein sequence ID" value="ENSPMRP00000010005.1"/>
    <property type="gene ID" value="ENSPMRG00000006697.1"/>
</dbReference>
<reference evidence="3" key="3">
    <citation type="submission" date="2025-09" db="UniProtKB">
        <authorList>
            <consortium name="Ensembl"/>
        </authorList>
    </citation>
    <scope>IDENTIFICATION</scope>
</reference>
<evidence type="ECO:0000313" key="4">
    <source>
        <dbReference type="Proteomes" id="UP000472272"/>
    </source>
</evidence>
<evidence type="ECO:0000256" key="1">
    <source>
        <dbReference type="ARBA" id="ARBA00022614"/>
    </source>
</evidence>
<keyword evidence="1" id="KW-0433">Leucine-rich repeat</keyword>
<organism evidence="3 4">
    <name type="scientific">Podarcis muralis</name>
    <name type="common">Wall lizard</name>
    <name type="synonym">Lacerta muralis</name>
    <dbReference type="NCBI Taxonomy" id="64176"/>
    <lineage>
        <taxon>Eukaryota</taxon>
        <taxon>Metazoa</taxon>
        <taxon>Chordata</taxon>
        <taxon>Craniata</taxon>
        <taxon>Vertebrata</taxon>
        <taxon>Euteleostomi</taxon>
        <taxon>Lepidosauria</taxon>
        <taxon>Squamata</taxon>
        <taxon>Bifurcata</taxon>
        <taxon>Unidentata</taxon>
        <taxon>Episquamata</taxon>
        <taxon>Laterata</taxon>
        <taxon>Lacertibaenia</taxon>
        <taxon>Lacertidae</taxon>
        <taxon>Podarcis</taxon>
    </lineage>
</organism>
<reference evidence="3" key="2">
    <citation type="submission" date="2025-08" db="UniProtKB">
        <authorList>
            <consortium name="Ensembl"/>
        </authorList>
    </citation>
    <scope>IDENTIFICATION</scope>
</reference>
<sequence>MRGLTAASRNVDARYHGHEASGRRAAFAVTMATARPCLRPRFLRRRGADRAGGRGNMTAELLRALRGGPGTRCLSLKARGLRRLPRGLGKMKGLERLSLRDNSLRRLPQDMKALGRLKVLNLGNNNFEEVPEQLKYLKSLQTLHLFRNKITRISPLIFDGLQNLVLLNLNNNQLSYLPPEIQRLEHLECLSLDNNQLQKIPKEFCYLRKLCELHLFNNSITALPEEIKYLRKLKILILARNQIEELPDGLCKLKRLRVLDVAGNNIQIFPTAMEDLELEELYCESNPLLQKHPVSAIQEEDILTLKELTARFILDQLEKKNFNLHRALKQNLNAQKMLAHKQECAQCRHGFLGMWLECVQFVDIRQRMKTSRNLELLPVKALLCSYKCFNHSGHELFGIAVP</sequence>
<dbReference type="RefSeq" id="XP_028592381.1">
    <property type="nucleotide sequence ID" value="XM_028736548.1"/>
</dbReference>
<dbReference type="GeneTree" id="ENSGT00940000164463"/>
<dbReference type="CTD" id="100130742"/>
<dbReference type="Pfam" id="PF00560">
    <property type="entry name" value="LRR_1"/>
    <property type="match status" value="1"/>
</dbReference>
<dbReference type="PANTHER" id="PTHR48051:SF36">
    <property type="entry name" value="CASPASE FAMILY P20 DOMAIN-CONTAINING PROTEIN"/>
    <property type="match status" value="1"/>
</dbReference>
<protein>
    <submittedName>
        <fullName evidence="3">Leucine rich repeat containing 69</fullName>
    </submittedName>
</protein>
<accession>A0A670IDK8</accession>
<dbReference type="AlphaFoldDB" id="A0A670IDK8"/>
<proteinExistence type="predicted"/>
<dbReference type="GO" id="GO:0005737">
    <property type="term" value="C:cytoplasm"/>
    <property type="evidence" value="ECO:0007669"/>
    <property type="project" value="TreeGrafter"/>
</dbReference>
<dbReference type="SUPFAM" id="SSF52058">
    <property type="entry name" value="L domain-like"/>
    <property type="match status" value="1"/>
</dbReference>
<reference evidence="3 4" key="1">
    <citation type="journal article" date="2019" name="Proc. Natl. Acad. Sci. U.S.A.">
        <title>Regulatory changes in pterin and carotenoid genes underlie balanced color polymorphisms in the wall lizard.</title>
        <authorList>
            <person name="Andrade P."/>
            <person name="Pinho C."/>
            <person name="Perez I de Lanuza G."/>
            <person name="Afonso S."/>
            <person name="Brejcha J."/>
            <person name="Rubin C.J."/>
            <person name="Wallerman O."/>
            <person name="Pereira P."/>
            <person name="Sabatino S.J."/>
            <person name="Bellati A."/>
            <person name="Pellitteri-Rosa D."/>
            <person name="Bosakova Z."/>
            <person name="Bunikis I."/>
            <person name="Carretero M.A."/>
            <person name="Feiner N."/>
            <person name="Marsik P."/>
            <person name="Pauperio F."/>
            <person name="Salvi D."/>
            <person name="Soler L."/>
            <person name="While G.M."/>
            <person name="Uller T."/>
            <person name="Font E."/>
            <person name="Andersson L."/>
            <person name="Carneiro M."/>
        </authorList>
    </citation>
    <scope>NUCLEOTIDE SEQUENCE</scope>
</reference>
<dbReference type="Pfam" id="PF13855">
    <property type="entry name" value="LRR_8"/>
    <property type="match status" value="2"/>
</dbReference>
<evidence type="ECO:0000256" key="2">
    <source>
        <dbReference type="ARBA" id="ARBA00022737"/>
    </source>
</evidence>
<dbReference type="SMART" id="SM00364">
    <property type="entry name" value="LRR_BAC"/>
    <property type="match status" value="7"/>
</dbReference>
<evidence type="ECO:0000313" key="3">
    <source>
        <dbReference type="Ensembl" id="ENSPMRP00000010005.1"/>
    </source>
</evidence>
<dbReference type="PANTHER" id="PTHR48051">
    <property type="match status" value="1"/>
</dbReference>
<dbReference type="Proteomes" id="UP000472272">
    <property type="component" value="Chromosome 7"/>
</dbReference>
<keyword evidence="2" id="KW-0677">Repeat</keyword>
<name>A0A670IDK8_PODMU</name>
<keyword evidence="4" id="KW-1185">Reference proteome</keyword>
<dbReference type="SMART" id="SM00369">
    <property type="entry name" value="LRR_TYP"/>
    <property type="match status" value="8"/>
</dbReference>
<dbReference type="PROSITE" id="PS51450">
    <property type="entry name" value="LRR"/>
    <property type="match status" value="4"/>
</dbReference>
<dbReference type="OrthoDB" id="660555at2759"/>
<dbReference type="InterPro" id="IPR003591">
    <property type="entry name" value="Leu-rich_rpt_typical-subtyp"/>
</dbReference>
<gene>
    <name evidence="3" type="primary">LRRC69</name>
</gene>
<dbReference type="InterPro" id="IPR050216">
    <property type="entry name" value="LRR_domain-containing"/>
</dbReference>
<dbReference type="Gene3D" id="3.80.10.10">
    <property type="entry name" value="Ribonuclease Inhibitor"/>
    <property type="match status" value="2"/>
</dbReference>
<dbReference type="KEGG" id="pmua:114600435"/>
<dbReference type="InterPro" id="IPR001611">
    <property type="entry name" value="Leu-rich_rpt"/>
</dbReference>
<dbReference type="InterPro" id="IPR032675">
    <property type="entry name" value="LRR_dom_sf"/>
</dbReference>